<comment type="caution">
    <text evidence="1">The sequence shown here is derived from an EMBL/GenBank/DDBJ whole genome shotgun (WGS) entry which is preliminary data.</text>
</comment>
<proteinExistence type="predicted"/>
<dbReference type="RefSeq" id="WP_220474976.1">
    <property type="nucleotide sequence ID" value="NZ_PTTJ01000061.1"/>
</dbReference>
<sequence length="76" mass="8926">MVIKKTFRRLRLAFFCLIKLKKCAKISRIENRKKHLLSIRQASSQGNEGAERRARQQKYLIGNVAHFFSELFIMAS</sequence>
<accession>A0A3A4N976</accession>
<protein>
    <submittedName>
        <fullName evidence="1">Uncharacterized protein</fullName>
    </submittedName>
</protein>
<feature type="non-terminal residue" evidence="1">
    <location>
        <position position="76"/>
    </location>
</feature>
<gene>
    <name evidence="1" type="ORF">C5O69_02380</name>
</gene>
<dbReference type="Proteomes" id="UP000265600">
    <property type="component" value="Unassembled WGS sequence"/>
</dbReference>
<dbReference type="AlphaFoldDB" id="A0A3A4N976"/>
<dbReference type="EMBL" id="PTTJ01000061">
    <property type="protein sequence ID" value="RJP14856.1"/>
    <property type="molecule type" value="Genomic_DNA"/>
</dbReference>
<evidence type="ECO:0000313" key="1">
    <source>
        <dbReference type="EMBL" id="RJP14856.1"/>
    </source>
</evidence>
<organism evidence="1 2">
    <name type="scientific">Streptococcus pseudopneumoniae</name>
    <dbReference type="NCBI Taxonomy" id="257758"/>
    <lineage>
        <taxon>Bacteria</taxon>
        <taxon>Bacillati</taxon>
        <taxon>Bacillota</taxon>
        <taxon>Bacilli</taxon>
        <taxon>Lactobacillales</taxon>
        <taxon>Streptococcaceae</taxon>
        <taxon>Streptococcus</taxon>
    </lineage>
</organism>
<reference evidence="2" key="1">
    <citation type="submission" date="2018-02" db="EMBL/GenBank/DDBJ databases">
        <authorList>
            <person name="Handem S."/>
        </authorList>
    </citation>
    <scope>NUCLEOTIDE SEQUENCE [LARGE SCALE GENOMIC DNA]</scope>
    <source>
        <strain evidence="2">Spain3473</strain>
    </source>
</reference>
<name>A0A3A4N976_9STRE</name>
<evidence type="ECO:0000313" key="2">
    <source>
        <dbReference type="Proteomes" id="UP000265600"/>
    </source>
</evidence>